<dbReference type="EMBL" id="NCVQ01000008">
    <property type="protein sequence ID" value="PWZ12437.1"/>
    <property type="molecule type" value="Genomic_DNA"/>
</dbReference>
<protein>
    <recommendedName>
        <fullName evidence="2">ABC transporter domain-containing protein</fullName>
    </recommendedName>
</protein>
<dbReference type="InterPro" id="IPR025662">
    <property type="entry name" value="Sigma_54_int_dom_ATP-bd_1"/>
</dbReference>
<evidence type="ECO:0008006" key="2">
    <source>
        <dbReference type="Google" id="ProtNLM"/>
    </source>
</evidence>
<reference evidence="1" key="1">
    <citation type="journal article" date="2018" name="Nat. Genet.">
        <title>Extensive intraspecific gene order and gene structural variations between Mo17 and other maize genomes.</title>
        <authorList>
            <person name="Sun S."/>
            <person name="Zhou Y."/>
            <person name="Chen J."/>
            <person name="Shi J."/>
            <person name="Zhao H."/>
            <person name="Zhao H."/>
            <person name="Song W."/>
            <person name="Zhang M."/>
            <person name="Cui Y."/>
            <person name="Dong X."/>
            <person name="Liu H."/>
            <person name="Ma X."/>
            <person name="Jiao Y."/>
            <person name="Wang B."/>
            <person name="Wei X."/>
            <person name="Stein J.C."/>
            <person name="Glaubitz J.C."/>
            <person name="Lu F."/>
            <person name="Yu G."/>
            <person name="Liang C."/>
            <person name="Fengler K."/>
            <person name="Li B."/>
            <person name="Rafalski A."/>
            <person name="Schnable P.S."/>
            <person name="Ware D.H."/>
            <person name="Buckler E.S."/>
            <person name="Lai J."/>
        </authorList>
    </citation>
    <scope>NUCLEOTIDE SEQUENCE [LARGE SCALE GENOMIC DNA]</scope>
    <source>
        <tissue evidence="1">Seedling</tissue>
    </source>
</reference>
<evidence type="ECO:0000313" key="1">
    <source>
        <dbReference type="EMBL" id="PWZ12437.1"/>
    </source>
</evidence>
<gene>
    <name evidence="1" type="ORF">Zm00014a_031101</name>
</gene>
<accession>A0A3L6DX46</accession>
<dbReference type="Gene3D" id="3.40.50.300">
    <property type="entry name" value="P-loop containing nucleotide triphosphate hydrolases"/>
    <property type="match status" value="1"/>
</dbReference>
<sequence>MDLIILHMYLEQKIHTWTQMQVQCPPLSMTHSVQICSQVDLCNFDGTHGVKLGYAQVKFLKGFSKDAKTVVLVGESGSGKSMIIALLECLYDPDSVSQWVKAMI</sequence>
<dbReference type="Proteomes" id="UP000251960">
    <property type="component" value="Chromosome 7"/>
</dbReference>
<organism evidence="1">
    <name type="scientific">Zea mays</name>
    <name type="common">Maize</name>
    <dbReference type="NCBI Taxonomy" id="4577"/>
    <lineage>
        <taxon>Eukaryota</taxon>
        <taxon>Viridiplantae</taxon>
        <taxon>Streptophyta</taxon>
        <taxon>Embryophyta</taxon>
        <taxon>Tracheophyta</taxon>
        <taxon>Spermatophyta</taxon>
        <taxon>Magnoliopsida</taxon>
        <taxon>Liliopsida</taxon>
        <taxon>Poales</taxon>
        <taxon>Poaceae</taxon>
        <taxon>PACMAD clade</taxon>
        <taxon>Panicoideae</taxon>
        <taxon>Andropogonodae</taxon>
        <taxon>Andropogoneae</taxon>
        <taxon>Tripsacinae</taxon>
        <taxon>Zea</taxon>
    </lineage>
</organism>
<name>A0A3L6DX46_MAIZE</name>
<dbReference type="AlphaFoldDB" id="A0A3L6DX46"/>
<comment type="caution">
    <text evidence="1">The sequence shown here is derived from an EMBL/GenBank/DDBJ whole genome shotgun (WGS) entry which is preliminary data.</text>
</comment>
<dbReference type="PROSITE" id="PS00675">
    <property type="entry name" value="SIGMA54_INTERACT_1"/>
    <property type="match status" value="1"/>
</dbReference>
<proteinExistence type="predicted"/>
<dbReference type="InterPro" id="IPR027417">
    <property type="entry name" value="P-loop_NTPase"/>
</dbReference>
<dbReference type="SUPFAM" id="SSF52540">
    <property type="entry name" value="P-loop containing nucleoside triphosphate hydrolases"/>
    <property type="match status" value="1"/>
</dbReference>